<dbReference type="InterPro" id="IPR050743">
    <property type="entry name" value="2-oxoacid_DH_E2_comp"/>
</dbReference>
<dbReference type="InterPro" id="IPR001078">
    <property type="entry name" value="2-oxoacid_DH_actylTfrase"/>
</dbReference>
<dbReference type="PROSITE" id="PS00189">
    <property type="entry name" value="LIPOYL"/>
    <property type="match status" value="1"/>
</dbReference>
<evidence type="ECO:0000256" key="6">
    <source>
        <dbReference type="RuleBase" id="RU003423"/>
    </source>
</evidence>
<protein>
    <recommendedName>
        <fullName evidence="6">Dihydrolipoamide acetyltransferase component of pyruvate dehydrogenase complex</fullName>
        <ecNumber evidence="6">2.3.1.-</ecNumber>
    </recommendedName>
</protein>
<organism evidence="9 10">
    <name type="scientific">Lysinibacillus pakistanensis</name>
    <dbReference type="NCBI Taxonomy" id="759811"/>
    <lineage>
        <taxon>Bacteria</taxon>
        <taxon>Bacillati</taxon>
        <taxon>Bacillota</taxon>
        <taxon>Bacilli</taxon>
        <taxon>Bacillales</taxon>
        <taxon>Bacillaceae</taxon>
        <taxon>Lysinibacillus</taxon>
    </lineage>
</organism>
<dbReference type="CDD" id="cd06849">
    <property type="entry name" value="lipoyl_domain"/>
    <property type="match status" value="1"/>
</dbReference>
<dbReference type="PANTHER" id="PTHR43178">
    <property type="entry name" value="DIHYDROLIPOAMIDE ACETYLTRANSFERASE COMPONENT OF PYRUVATE DEHYDROGENASE COMPLEX"/>
    <property type="match status" value="1"/>
</dbReference>
<dbReference type="InterPro" id="IPR000089">
    <property type="entry name" value="Biotin_lipoyl"/>
</dbReference>
<dbReference type="Pfam" id="PF00198">
    <property type="entry name" value="2-oxoacid_dh"/>
    <property type="match status" value="1"/>
</dbReference>
<sequence length="448" mass="48496">MAIQNITMPQLGESVTEGTIEKWLVKPGDTVKKYDPLAEVATDKVNAEIPSSFEGVITELLAEEGQTLPVGAIVCSIEIAGDSELPPPPPTKKSAVSTAILNAGVQRKQETQQATTATVAPPKPVRKDKVRYSPAVLRLAQEHDIALEQVSGTGEGGRITRKDLLALIEAGAVPTTQAETPSIADTPVQQSAPAVANVNPQNDMKPVTPTQPLQAGDIEIPVTKVRRAIANNMVRSVHEVPHAWMMMEVDVTDLVTYRDSIKTEFKQKEGFNITYFAFFVKAVAQALKEFPMMNSMWAEDKIIQKHDINISIAVATDDALFVPVIKHADEKSIKGIAREINELAVKVRAGKLSMDDIKGGTFTVNNTGAFGSVQSMGIINYPQAAILQVESIVKKPVVLPGGMFAARDIVNLCLSLDHRVLDGLVCGKFLNRVKEILENTNKSSTSVY</sequence>
<dbReference type="FunFam" id="3.30.559.10:FF:000007">
    <property type="entry name" value="Dihydrolipoamide acetyltransferase component of pyruvate dehydrogenase complex"/>
    <property type="match status" value="1"/>
</dbReference>
<dbReference type="RefSeq" id="WP_283872869.1">
    <property type="nucleotide sequence ID" value="NZ_CP126101.1"/>
</dbReference>
<proteinExistence type="inferred from homology"/>
<evidence type="ECO:0000313" key="10">
    <source>
        <dbReference type="Proteomes" id="UP001178322"/>
    </source>
</evidence>
<dbReference type="EC" id="2.3.1.-" evidence="6"/>
<dbReference type="SUPFAM" id="SSF51230">
    <property type="entry name" value="Single hybrid motif"/>
    <property type="match status" value="1"/>
</dbReference>
<dbReference type="InterPro" id="IPR023213">
    <property type="entry name" value="CAT-like_dom_sf"/>
</dbReference>
<dbReference type="AlphaFoldDB" id="A0AAX3WQ44"/>
<dbReference type="Gene3D" id="3.30.559.10">
    <property type="entry name" value="Chloramphenicol acetyltransferase-like domain"/>
    <property type="match status" value="1"/>
</dbReference>
<dbReference type="Pfam" id="PF00364">
    <property type="entry name" value="Biotin_lipoyl"/>
    <property type="match status" value="1"/>
</dbReference>
<evidence type="ECO:0000259" key="7">
    <source>
        <dbReference type="PROSITE" id="PS50968"/>
    </source>
</evidence>
<evidence type="ECO:0000256" key="2">
    <source>
        <dbReference type="ARBA" id="ARBA00007317"/>
    </source>
</evidence>
<dbReference type="Gene3D" id="2.40.50.100">
    <property type="match status" value="1"/>
</dbReference>
<evidence type="ECO:0000256" key="3">
    <source>
        <dbReference type="ARBA" id="ARBA00022679"/>
    </source>
</evidence>
<accession>A0AAX3WQ44</accession>
<dbReference type="GO" id="GO:0031405">
    <property type="term" value="F:lipoic acid binding"/>
    <property type="evidence" value="ECO:0007669"/>
    <property type="project" value="TreeGrafter"/>
</dbReference>
<dbReference type="PANTHER" id="PTHR43178:SF5">
    <property type="entry name" value="LIPOAMIDE ACYLTRANSFERASE COMPONENT OF BRANCHED-CHAIN ALPHA-KETO ACID DEHYDROGENASE COMPLEX, MITOCHONDRIAL"/>
    <property type="match status" value="1"/>
</dbReference>
<keyword evidence="4 6" id="KW-0450">Lipoyl</keyword>
<evidence type="ECO:0000256" key="1">
    <source>
        <dbReference type="ARBA" id="ARBA00001938"/>
    </source>
</evidence>
<keyword evidence="5 6" id="KW-0012">Acyltransferase</keyword>
<dbReference type="Pfam" id="PF02817">
    <property type="entry name" value="E3_binding"/>
    <property type="match status" value="1"/>
</dbReference>
<dbReference type="Proteomes" id="UP001178322">
    <property type="component" value="Chromosome"/>
</dbReference>
<comment type="similarity">
    <text evidence="2 6">Belongs to the 2-oxoacid dehydrogenase family.</text>
</comment>
<dbReference type="EMBL" id="CP126101">
    <property type="protein sequence ID" value="WHY49830.1"/>
    <property type="molecule type" value="Genomic_DNA"/>
</dbReference>
<gene>
    <name evidence="9" type="ORF">QNH24_16000</name>
</gene>
<evidence type="ECO:0000313" key="9">
    <source>
        <dbReference type="EMBL" id="WHY49830.1"/>
    </source>
</evidence>
<evidence type="ECO:0000259" key="8">
    <source>
        <dbReference type="PROSITE" id="PS51826"/>
    </source>
</evidence>
<dbReference type="PROSITE" id="PS51826">
    <property type="entry name" value="PSBD"/>
    <property type="match status" value="1"/>
</dbReference>
<dbReference type="GO" id="GO:0005737">
    <property type="term" value="C:cytoplasm"/>
    <property type="evidence" value="ECO:0007669"/>
    <property type="project" value="TreeGrafter"/>
</dbReference>
<dbReference type="InterPro" id="IPR004167">
    <property type="entry name" value="PSBD"/>
</dbReference>
<name>A0AAX3WQ44_9BACI</name>
<dbReference type="GO" id="GO:0016407">
    <property type="term" value="F:acetyltransferase activity"/>
    <property type="evidence" value="ECO:0007669"/>
    <property type="project" value="TreeGrafter"/>
</dbReference>
<dbReference type="InterPro" id="IPR003016">
    <property type="entry name" value="2-oxoA_DH_lipoyl-BS"/>
</dbReference>
<dbReference type="PROSITE" id="PS50968">
    <property type="entry name" value="BIOTINYL_LIPOYL"/>
    <property type="match status" value="1"/>
</dbReference>
<dbReference type="Gene3D" id="4.10.320.10">
    <property type="entry name" value="E3-binding domain"/>
    <property type="match status" value="1"/>
</dbReference>
<evidence type="ECO:0000256" key="5">
    <source>
        <dbReference type="ARBA" id="ARBA00023315"/>
    </source>
</evidence>
<keyword evidence="3 6" id="KW-0808">Transferase</keyword>
<reference evidence="9" key="1">
    <citation type="submission" date="2023-05" db="EMBL/GenBank/DDBJ databases">
        <title>Comparative genomics of Bacillaceae isolates and their secondary metabolite potential.</title>
        <authorList>
            <person name="Song L."/>
            <person name="Nielsen L.J."/>
            <person name="Mohite O."/>
            <person name="Xu X."/>
            <person name="Weber T."/>
            <person name="Kovacs A.T."/>
        </authorList>
    </citation>
    <scope>NUCLEOTIDE SEQUENCE</scope>
    <source>
        <strain evidence="9">LY1</strain>
    </source>
</reference>
<comment type="cofactor">
    <cofactor evidence="1 6">
        <name>(R)-lipoate</name>
        <dbReference type="ChEBI" id="CHEBI:83088"/>
    </cofactor>
</comment>
<dbReference type="InterPro" id="IPR036625">
    <property type="entry name" value="E3-bd_dom_sf"/>
</dbReference>
<feature type="domain" description="Lipoyl-binding" evidence="7">
    <location>
        <begin position="3"/>
        <end position="78"/>
    </location>
</feature>
<dbReference type="InterPro" id="IPR011053">
    <property type="entry name" value="Single_hybrid_motif"/>
</dbReference>
<dbReference type="SUPFAM" id="SSF52777">
    <property type="entry name" value="CoA-dependent acyltransferases"/>
    <property type="match status" value="1"/>
</dbReference>
<dbReference type="SUPFAM" id="SSF47005">
    <property type="entry name" value="Peripheral subunit-binding domain of 2-oxo acid dehydrogenase complex"/>
    <property type="match status" value="1"/>
</dbReference>
<evidence type="ECO:0000256" key="4">
    <source>
        <dbReference type="ARBA" id="ARBA00022823"/>
    </source>
</evidence>
<feature type="domain" description="Peripheral subunit-binding (PSBD)" evidence="8">
    <location>
        <begin position="131"/>
        <end position="168"/>
    </location>
</feature>